<evidence type="ECO:0000256" key="2">
    <source>
        <dbReference type="ARBA" id="ARBA00009354"/>
    </source>
</evidence>
<feature type="region of interest" description="Disordered" evidence="11">
    <location>
        <begin position="97"/>
        <end position="119"/>
    </location>
</feature>
<dbReference type="InterPro" id="IPR051139">
    <property type="entry name" value="Mediator_complx_sub13"/>
</dbReference>
<keyword evidence="4 10" id="KW-0678">Repressor</keyword>
<dbReference type="InterPro" id="IPR009401">
    <property type="entry name" value="Med13_C"/>
</dbReference>
<proteinExistence type="inferred from homology"/>
<evidence type="ECO:0000256" key="1">
    <source>
        <dbReference type="ARBA" id="ARBA00004123"/>
    </source>
</evidence>
<evidence type="ECO:0000259" key="13">
    <source>
        <dbReference type="Pfam" id="PF11597"/>
    </source>
</evidence>
<dbReference type="InterPro" id="IPR021643">
    <property type="entry name" value="Mediator_Med13_N"/>
</dbReference>
<comment type="caution">
    <text evidence="14">The sequence shown here is derived from an EMBL/GenBank/DDBJ whole genome shotgun (WGS) entry which is preliminary data.</text>
</comment>
<evidence type="ECO:0000313" key="15">
    <source>
        <dbReference type="Proteomes" id="UP000664169"/>
    </source>
</evidence>
<dbReference type="PANTHER" id="PTHR48249:SF3">
    <property type="entry name" value="MEDIATOR OF RNA POLYMERASE II TRANSCRIPTION SUBUNIT 13"/>
    <property type="match status" value="1"/>
</dbReference>
<accession>A0A8H3EF73</accession>
<keyword evidence="8 10" id="KW-0539">Nucleus</keyword>
<dbReference type="PANTHER" id="PTHR48249">
    <property type="entry name" value="MEDIATOR OF RNA POLYMERASE II TRANSCRIPTION SUBUNIT 13"/>
    <property type="match status" value="1"/>
</dbReference>
<comment type="function">
    <text evidence="10">Component of the SRB8-11 complex. The SRB8-11 complex is a regulatory module of the Mediator complex which is itself involved in regulation of basal and activated RNA polymerase II-dependent transcription. The SRB8-11 complex may be involved in the transcriptional repression of a subset of genes regulated by Mediator. It may inhibit the association of the Mediator complex with RNA polymerase II to form the holoenzyme complex.</text>
</comment>
<organism evidence="14 15">
    <name type="scientific">Gomphillus americanus</name>
    <dbReference type="NCBI Taxonomy" id="1940652"/>
    <lineage>
        <taxon>Eukaryota</taxon>
        <taxon>Fungi</taxon>
        <taxon>Dikarya</taxon>
        <taxon>Ascomycota</taxon>
        <taxon>Pezizomycotina</taxon>
        <taxon>Lecanoromycetes</taxon>
        <taxon>OSLEUM clade</taxon>
        <taxon>Ostropomycetidae</taxon>
        <taxon>Ostropales</taxon>
        <taxon>Graphidaceae</taxon>
        <taxon>Gomphilloideae</taxon>
        <taxon>Gomphillus</taxon>
    </lineage>
</organism>
<keyword evidence="5 10" id="KW-0805">Transcription regulation</keyword>
<comment type="subunit">
    <text evidence="10">Component of the SRB8-11 complex, which itself associates with the Mediator complex.</text>
</comment>
<dbReference type="OrthoDB" id="339764at2759"/>
<evidence type="ECO:0000256" key="11">
    <source>
        <dbReference type="SAM" id="MobiDB-lite"/>
    </source>
</evidence>
<evidence type="ECO:0000256" key="4">
    <source>
        <dbReference type="ARBA" id="ARBA00022491"/>
    </source>
</evidence>
<keyword evidence="15" id="KW-1185">Reference proteome</keyword>
<evidence type="ECO:0000256" key="7">
    <source>
        <dbReference type="ARBA" id="ARBA00023163"/>
    </source>
</evidence>
<keyword evidence="7 10" id="KW-0804">Transcription</keyword>
<dbReference type="GO" id="GO:0016592">
    <property type="term" value="C:mediator complex"/>
    <property type="evidence" value="ECO:0007669"/>
    <property type="project" value="InterPro"/>
</dbReference>
<evidence type="ECO:0000256" key="10">
    <source>
        <dbReference type="RuleBase" id="RU364134"/>
    </source>
</evidence>
<feature type="compositionally biased region" description="Basic and acidic residues" evidence="11">
    <location>
        <begin position="459"/>
        <end position="472"/>
    </location>
</feature>
<evidence type="ECO:0000256" key="6">
    <source>
        <dbReference type="ARBA" id="ARBA00023159"/>
    </source>
</evidence>
<protein>
    <recommendedName>
        <fullName evidence="3 10">Mediator of RNA polymerase II transcription subunit 13</fullName>
    </recommendedName>
    <alternativeName>
        <fullName evidence="9 10">Mediator complex subunit 13</fullName>
    </alternativeName>
</protein>
<evidence type="ECO:0000256" key="8">
    <source>
        <dbReference type="ARBA" id="ARBA00023242"/>
    </source>
</evidence>
<dbReference type="GO" id="GO:0045944">
    <property type="term" value="P:positive regulation of transcription by RNA polymerase II"/>
    <property type="evidence" value="ECO:0007669"/>
    <property type="project" value="TreeGrafter"/>
</dbReference>
<evidence type="ECO:0000256" key="3">
    <source>
        <dbReference type="ARBA" id="ARBA00019618"/>
    </source>
</evidence>
<feature type="compositionally biased region" description="Low complexity" evidence="11">
    <location>
        <begin position="1169"/>
        <end position="1178"/>
    </location>
</feature>
<feature type="domain" description="Mediator complex subunit Med13 N-terminal" evidence="13">
    <location>
        <begin position="1"/>
        <end position="345"/>
    </location>
</feature>
<name>A0A8H3EF73_9LECA</name>
<dbReference type="EMBL" id="CAJPDQ010000001">
    <property type="protein sequence ID" value="CAF9902867.1"/>
    <property type="molecule type" value="Genomic_DNA"/>
</dbReference>
<evidence type="ECO:0000313" key="14">
    <source>
        <dbReference type="EMBL" id="CAF9902867.1"/>
    </source>
</evidence>
<dbReference type="Pfam" id="PF11597">
    <property type="entry name" value="Med13_N"/>
    <property type="match status" value="1"/>
</dbReference>
<dbReference type="Pfam" id="PF06333">
    <property type="entry name" value="Med13_C"/>
    <property type="match status" value="1"/>
</dbReference>
<evidence type="ECO:0000256" key="5">
    <source>
        <dbReference type="ARBA" id="ARBA00023015"/>
    </source>
</evidence>
<evidence type="ECO:0000259" key="12">
    <source>
        <dbReference type="Pfam" id="PF06333"/>
    </source>
</evidence>
<reference evidence="14" key="1">
    <citation type="submission" date="2021-03" db="EMBL/GenBank/DDBJ databases">
        <authorList>
            <person name="Tagirdzhanova G."/>
        </authorList>
    </citation>
    <scope>NUCLEOTIDE SEQUENCE</scope>
</reference>
<comment type="subcellular location">
    <subcellularLocation>
        <location evidence="1 10">Nucleus</location>
    </subcellularLocation>
</comment>
<dbReference type="Proteomes" id="UP000664169">
    <property type="component" value="Unassembled WGS sequence"/>
</dbReference>
<feature type="domain" description="Mediator complex subunit Med13 C-terminal" evidence="12">
    <location>
        <begin position="1009"/>
        <end position="1274"/>
    </location>
</feature>
<dbReference type="GO" id="GO:0003713">
    <property type="term" value="F:transcription coactivator activity"/>
    <property type="evidence" value="ECO:0007669"/>
    <property type="project" value="TreeGrafter"/>
</dbReference>
<feature type="region of interest" description="Disordered" evidence="11">
    <location>
        <begin position="1163"/>
        <end position="1184"/>
    </location>
</feature>
<feature type="region of interest" description="Disordered" evidence="11">
    <location>
        <begin position="438"/>
        <end position="481"/>
    </location>
</feature>
<comment type="similarity">
    <text evidence="2 10">Belongs to the Mediator complex subunit 13 family.</text>
</comment>
<keyword evidence="6 10" id="KW-0010">Activator</keyword>
<sequence>MDPPDGITTNICCLGNAADVAWISYTWKADDGSANRTVAPDVLYLVNLTIRRIGGYSHLDFQTSCLWIFDLPREWSNKDSNYLGFESVAKLANSHGLQETGRGTLPSQDSGPLGDGSNDINVYGKRSRSDDAVEFMKLNAIAVTNNQSLELSSDHSIIAENDSQSHHRVRNCLLLAVQSTCIAALLGSQHYISLGAGLFCGTDYIQYDPNGVISNATLDHKELSTSLWSLTVFWHTNGAFLTSYNQVVHKDVVARPEESGLDVVLGPMGWAARVPSSSSHQNAEKERPDHQLGFGSLWRSQCIDLIRKHGLQIEDNATWKVVELGVTPGSDISRVIEWPHRLCFAILDRLDRVRRRNFLKPRMDKPWTNPLQEAAKWVNDAKTRDNLVKEQLSAMSAKKSSHSFRSLAEEEVLAHLQSRNEEGLDAQTIAGIYPTPPDVNKSHGHIHAEPNPSLLSQSEESHRVDIKEDHNTRNATPALDASVGVANYDPLKDDDLFADMDGGMDGDNGVTEDDFRFFDEPEESGILTSEPDLIDDMGQEAALEIPKDANEQNLEPTETTRDINTDAPNAEDIAKTEIIVSQIPGLDSKAPAPSDILSASTILPEEPTLDTVPQTLDAKYSTTGKYAWKNAQKPLTITPLTRVEQDKGIPLIRDNLISTPSSTSTPSSELVQQTGYSPAFHNINADEKDFFLQQARMLNQFITNYNTFETMNESGKHSTNRQGTSISILPNMVEHQSHGSIQLAQIVADQSVFYDYLLQEPERSSEPLALSHTSDLVSDILQHQFSQSQALTLQQCANLETNSNSMSSKNVSFSMLSPSIVRVKRADSTLELSDAALDFWKELSMKPLHGAKDITAICLCEETESCKADSVLFLQSMEDTYRSLNLGSHSAGHRSLKSYPEGVVTVPRLYDPTAEVKTMDAFCNQLDNGSVVLTSLCILFQKIFEAYAAMFRKTDRPSDLVLQIIPSDMIESGLQRILSNIKHHVTISKIVYNRCPMTGPASSAYASASMVQLAQPLPASIDFRLSSDNSVYPSGTTETFHLAYSYSEGSQWLSASMIDLFGSKQWNASYHLGDYTDRKFVLNAIIHEIWEIVRLATDYRKTYNVFITKTAGWSMMETEIWKNLANGAKIPLFMLTYDVSCPIVLKGTNTKLHMENLESEMGVVPPTPDVSSPDPTGTKGEDQDSLHRLVDARNQAWWTATKQIMAMEEGSFVSRERLASGYLVYKNAPVIGLSVVAATHTVDMIAIVEAYHGLCTLARARCVHNYLPWHLAVAEGAQSGLKSYMSKYSAT</sequence>
<evidence type="ECO:0000256" key="9">
    <source>
        <dbReference type="ARBA" id="ARBA00032008"/>
    </source>
</evidence>
<gene>
    <name evidence="14" type="ORF">GOMPHAMPRED_000015</name>
</gene>